<dbReference type="EMBL" id="ML211042">
    <property type="protein sequence ID" value="TFK90567.1"/>
    <property type="molecule type" value="Genomic_DNA"/>
</dbReference>
<dbReference type="InterPro" id="IPR041694">
    <property type="entry name" value="ADH_N_2"/>
</dbReference>
<dbReference type="InterPro" id="IPR011032">
    <property type="entry name" value="GroES-like_sf"/>
</dbReference>
<dbReference type="GO" id="GO:0016628">
    <property type="term" value="F:oxidoreductase activity, acting on the CH-CH group of donors, NAD or NADP as acceptor"/>
    <property type="evidence" value="ECO:0007669"/>
    <property type="project" value="InterPro"/>
</dbReference>
<dbReference type="SMART" id="SM00829">
    <property type="entry name" value="PKS_ER"/>
    <property type="match status" value="1"/>
</dbReference>
<dbReference type="Pfam" id="PF16884">
    <property type="entry name" value="ADH_N_2"/>
    <property type="match status" value="1"/>
</dbReference>
<dbReference type="InterPro" id="IPR013149">
    <property type="entry name" value="ADH-like_C"/>
</dbReference>
<feature type="domain" description="Enoyl reductase (ER)" evidence="2">
    <location>
        <begin position="28"/>
        <end position="338"/>
    </location>
</feature>
<dbReference type="InterPro" id="IPR045010">
    <property type="entry name" value="MDR_fam"/>
</dbReference>
<organism evidence="3 4">
    <name type="scientific">Polyporus arcularius HHB13444</name>
    <dbReference type="NCBI Taxonomy" id="1314778"/>
    <lineage>
        <taxon>Eukaryota</taxon>
        <taxon>Fungi</taxon>
        <taxon>Dikarya</taxon>
        <taxon>Basidiomycota</taxon>
        <taxon>Agaricomycotina</taxon>
        <taxon>Agaricomycetes</taxon>
        <taxon>Polyporales</taxon>
        <taxon>Polyporaceae</taxon>
        <taxon>Polyporus</taxon>
    </lineage>
</organism>
<dbReference type="InterPro" id="IPR036291">
    <property type="entry name" value="NAD(P)-bd_dom_sf"/>
</dbReference>
<dbReference type="FunCoup" id="A0A5C3PND1">
    <property type="interactions" value="78"/>
</dbReference>
<dbReference type="InterPro" id="IPR020843">
    <property type="entry name" value="ER"/>
</dbReference>
<sequence length="343" mass="37471">MAPVTNGRFLFNEVPEGFPVPGKTTIYDASQTIDLDNADLQGGFLVKVLVLSIDPYMRGRMRHPEKKSYNAPFTIGEPLANFGVGVVLRSENSAVKPGDHLYGFYPFVQYTIQHNAQAFRVLENKENLPWSAYIGVCGMPGETAYYAWKEYAAPKKGDVVFVTTAAGPVGATVVQLAKADGLKVIASAGSDEKVAFASSIGADVAFNYKTTPTRKVLEKEGPINIYWDNVGGETLEAALDNAEKGARFIECGMISSYNTQKPYGVTNLMKIVAQELHIHGFIVGSIRDKYVDEFYSKFVQRVASGEIKYKEHLVRGLENAGEAILDVQSGKNFGKCVVVVADE</sequence>
<evidence type="ECO:0000313" key="4">
    <source>
        <dbReference type="Proteomes" id="UP000308197"/>
    </source>
</evidence>
<dbReference type="InParanoid" id="A0A5C3PND1"/>
<dbReference type="SUPFAM" id="SSF50129">
    <property type="entry name" value="GroES-like"/>
    <property type="match status" value="1"/>
</dbReference>
<accession>A0A5C3PND1</accession>
<dbReference type="AlphaFoldDB" id="A0A5C3PND1"/>
<dbReference type="PANTHER" id="PTHR43205:SF7">
    <property type="entry name" value="PROSTAGLANDIN REDUCTASE 1"/>
    <property type="match status" value="1"/>
</dbReference>
<gene>
    <name evidence="3" type="ORF">K466DRAFT_660704</name>
</gene>
<keyword evidence="4" id="KW-1185">Reference proteome</keyword>
<reference evidence="3 4" key="1">
    <citation type="journal article" date="2019" name="Nat. Ecol. Evol.">
        <title>Megaphylogeny resolves global patterns of mushroom evolution.</title>
        <authorList>
            <person name="Varga T."/>
            <person name="Krizsan K."/>
            <person name="Foldi C."/>
            <person name="Dima B."/>
            <person name="Sanchez-Garcia M."/>
            <person name="Sanchez-Ramirez S."/>
            <person name="Szollosi G.J."/>
            <person name="Szarkandi J.G."/>
            <person name="Papp V."/>
            <person name="Albert L."/>
            <person name="Andreopoulos W."/>
            <person name="Angelini C."/>
            <person name="Antonin V."/>
            <person name="Barry K.W."/>
            <person name="Bougher N.L."/>
            <person name="Buchanan P."/>
            <person name="Buyck B."/>
            <person name="Bense V."/>
            <person name="Catcheside P."/>
            <person name="Chovatia M."/>
            <person name="Cooper J."/>
            <person name="Damon W."/>
            <person name="Desjardin D."/>
            <person name="Finy P."/>
            <person name="Geml J."/>
            <person name="Haridas S."/>
            <person name="Hughes K."/>
            <person name="Justo A."/>
            <person name="Karasinski D."/>
            <person name="Kautmanova I."/>
            <person name="Kiss B."/>
            <person name="Kocsube S."/>
            <person name="Kotiranta H."/>
            <person name="LaButti K.M."/>
            <person name="Lechner B.E."/>
            <person name="Liimatainen K."/>
            <person name="Lipzen A."/>
            <person name="Lukacs Z."/>
            <person name="Mihaltcheva S."/>
            <person name="Morgado L.N."/>
            <person name="Niskanen T."/>
            <person name="Noordeloos M.E."/>
            <person name="Ohm R.A."/>
            <person name="Ortiz-Santana B."/>
            <person name="Ovrebo C."/>
            <person name="Racz N."/>
            <person name="Riley R."/>
            <person name="Savchenko A."/>
            <person name="Shiryaev A."/>
            <person name="Soop K."/>
            <person name="Spirin V."/>
            <person name="Szebenyi C."/>
            <person name="Tomsovsky M."/>
            <person name="Tulloss R.E."/>
            <person name="Uehling J."/>
            <person name="Grigoriev I.V."/>
            <person name="Vagvolgyi C."/>
            <person name="Papp T."/>
            <person name="Martin F.M."/>
            <person name="Miettinen O."/>
            <person name="Hibbett D.S."/>
            <person name="Nagy L.G."/>
        </authorList>
    </citation>
    <scope>NUCLEOTIDE SEQUENCE [LARGE SCALE GENOMIC DNA]</scope>
    <source>
        <strain evidence="3 4">HHB13444</strain>
    </source>
</reference>
<name>A0A5C3PND1_9APHY</name>
<dbReference type="Pfam" id="PF00107">
    <property type="entry name" value="ADH_zinc_N"/>
    <property type="match status" value="1"/>
</dbReference>
<protein>
    <submittedName>
        <fullName evidence="3">NAD(P)-binding protein</fullName>
    </submittedName>
</protein>
<dbReference type="Gene3D" id="3.40.50.720">
    <property type="entry name" value="NAD(P)-binding Rossmann-like Domain"/>
    <property type="match status" value="1"/>
</dbReference>
<dbReference type="FunFam" id="3.40.50.720:FF:000121">
    <property type="entry name" value="Prostaglandin reductase 2"/>
    <property type="match status" value="1"/>
</dbReference>
<dbReference type="SUPFAM" id="SSF51735">
    <property type="entry name" value="NAD(P)-binding Rossmann-fold domains"/>
    <property type="match status" value="1"/>
</dbReference>
<evidence type="ECO:0000259" key="2">
    <source>
        <dbReference type="SMART" id="SM00829"/>
    </source>
</evidence>
<dbReference type="Gene3D" id="3.90.180.10">
    <property type="entry name" value="Medium-chain alcohol dehydrogenases, catalytic domain"/>
    <property type="match status" value="1"/>
</dbReference>
<keyword evidence="1" id="KW-0560">Oxidoreductase</keyword>
<evidence type="ECO:0000256" key="1">
    <source>
        <dbReference type="ARBA" id="ARBA00023002"/>
    </source>
</evidence>
<proteinExistence type="predicted"/>
<evidence type="ECO:0000313" key="3">
    <source>
        <dbReference type="EMBL" id="TFK90567.1"/>
    </source>
</evidence>
<dbReference type="CDD" id="cd05288">
    <property type="entry name" value="PGDH"/>
    <property type="match status" value="1"/>
</dbReference>
<dbReference type="PANTHER" id="PTHR43205">
    <property type="entry name" value="PROSTAGLANDIN REDUCTASE"/>
    <property type="match status" value="1"/>
</dbReference>
<dbReference type="Proteomes" id="UP000308197">
    <property type="component" value="Unassembled WGS sequence"/>
</dbReference>